<dbReference type="Proteomes" id="UP000738431">
    <property type="component" value="Chromosome"/>
</dbReference>
<evidence type="ECO:0000256" key="1">
    <source>
        <dbReference type="SAM" id="Phobius"/>
    </source>
</evidence>
<feature type="transmembrane region" description="Helical" evidence="1">
    <location>
        <begin position="151"/>
        <end position="168"/>
    </location>
</feature>
<evidence type="ECO:0000313" key="2">
    <source>
        <dbReference type="EMBL" id="WRQ87820.1"/>
    </source>
</evidence>
<keyword evidence="1" id="KW-1133">Transmembrane helix</keyword>
<keyword evidence="3" id="KW-1185">Reference proteome</keyword>
<name>A0ABZ1C860_9BACT</name>
<evidence type="ECO:0000313" key="3">
    <source>
        <dbReference type="Proteomes" id="UP000738431"/>
    </source>
</evidence>
<dbReference type="RefSeq" id="WP_221029138.1">
    <property type="nucleotide sequence ID" value="NZ_CP139781.1"/>
</dbReference>
<feature type="transmembrane region" description="Helical" evidence="1">
    <location>
        <begin position="65"/>
        <end position="90"/>
    </location>
</feature>
<feature type="transmembrane region" description="Helical" evidence="1">
    <location>
        <begin position="96"/>
        <end position="123"/>
    </location>
</feature>
<dbReference type="EMBL" id="CP139781">
    <property type="protein sequence ID" value="WRQ87820.1"/>
    <property type="molecule type" value="Genomic_DNA"/>
</dbReference>
<sequence length="201" mass="22696">MPTLELVCKRLFADSSWFIKSIVGALLLVVPIAHFLAFGYLYGLIERARRGDSVILPEWGEWRRLFFDGIAAFVIFLVLGVVPLAIAWMFTLPLRLLAYGAFVYLPMVPAVLIVGPLVVAGIYQYQKREEYRDAFRLPVLGAMLRAARGRFVLPTLALIGFVLAGYPLMTFTVFVGWACSWTYYAASFRFIEETRRGGVKI</sequence>
<accession>A0ABZ1C860</accession>
<dbReference type="Pfam" id="PF13197">
    <property type="entry name" value="DUF4013"/>
    <property type="match status" value="1"/>
</dbReference>
<gene>
    <name evidence="2" type="ORF">K1X11_000260</name>
</gene>
<organism evidence="2 3">
    <name type="scientific">Actomonas aquatica</name>
    <dbReference type="NCBI Taxonomy" id="2866162"/>
    <lineage>
        <taxon>Bacteria</taxon>
        <taxon>Pseudomonadati</taxon>
        <taxon>Verrucomicrobiota</taxon>
        <taxon>Opitutia</taxon>
        <taxon>Opitutales</taxon>
        <taxon>Opitutaceae</taxon>
        <taxon>Actomonas</taxon>
    </lineage>
</organism>
<keyword evidence="1" id="KW-0812">Transmembrane</keyword>
<protein>
    <submittedName>
        <fullName evidence="2">DUF4013 domain-containing protein</fullName>
    </submittedName>
</protein>
<reference evidence="2 3" key="1">
    <citation type="submission" date="2023-12" db="EMBL/GenBank/DDBJ databases">
        <title>Description of an unclassified Opitutus bacterium of Verrucomicrobiota.</title>
        <authorList>
            <person name="Zhang D.-F."/>
        </authorList>
    </citation>
    <scope>NUCLEOTIDE SEQUENCE [LARGE SCALE GENOMIC DNA]</scope>
    <source>
        <strain evidence="2 3">WL0086</strain>
    </source>
</reference>
<dbReference type="InterPro" id="IPR025098">
    <property type="entry name" value="DUF4013"/>
</dbReference>
<feature type="transmembrane region" description="Helical" evidence="1">
    <location>
        <begin position="22"/>
        <end position="45"/>
    </location>
</feature>
<keyword evidence="1" id="KW-0472">Membrane</keyword>
<proteinExistence type="predicted"/>